<proteinExistence type="predicted"/>
<dbReference type="GO" id="GO:0000978">
    <property type="term" value="F:RNA polymerase II cis-regulatory region sequence-specific DNA binding"/>
    <property type="evidence" value="ECO:0007669"/>
    <property type="project" value="TreeGrafter"/>
</dbReference>
<dbReference type="OrthoDB" id="6077919at2759"/>
<evidence type="ECO:0000256" key="4">
    <source>
        <dbReference type="ARBA" id="ARBA00022833"/>
    </source>
</evidence>
<dbReference type="PANTHER" id="PTHR23235">
    <property type="entry name" value="KRUEPPEL-LIKE TRANSCRIPTION FACTOR"/>
    <property type="match status" value="1"/>
</dbReference>
<keyword evidence="2" id="KW-0677">Repeat</keyword>
<dbReference type="GO" id="GO:0008270">
    <property type="term" value="F:zinc ion binding"/>
    <property type="evidence" value="ECO:0007669"/>
    <property type="project" value="UniProtKB-KW"/>
</dbReference>
<dbReference type="PANTHER" id="PTHR23235:SF120">
    <property type="entry name" value="KRUPPEL-LIKE FACTOR 15"/>
    <property type="match status" value="1"/>
</dbReference>
<evidence type="ECO:0000313" key="9">
    <source>
        <dbReference type="Proteomes" id="UP000823399"/>
    </source>
</evidence>
<feature type="compositionally biased region" description="Low complexity" evidence="6">
    <location>
        <begin position="187"/>
        <end position="198"/>
    </location>
</feature>
<keyword evidence="4" id="KW-0862">Zinc</keyword>
<evidence type="ECO:0000256" key="3">
    <source>
        <dbReference type="ARBA" id="ARBA00022771"/>
    </source>
</evidence>
<feature type="compositionally biased region" description="Polar residues" evidence="6">
    <location>
        <begin position="171"/>
        <end position="180"/>
    </location>
</feature>
<evidence type="ECO:0000256" key="2">
    <source>
        <dbReference type="ARBA" id="ARBA00022737"/>
    </source>
</evidence>
<dbReference type="RefSeq" id="XP_041285123.1">
    <property type="nucleotide sequence ID" value="XM_041436472.1"/>
</dbReference>
<dbReference type="SMART" id="SM00355">
    <property type="entry name" value="ZnF_C2H2"/>
    <property type="match status" value="2"/>
</dbReference>
<feature type="compositionally biased region" description="Polar residues" evidence="6">
    <location>
        <begin position="147"/>
        <end position="156"/>
    </location>
</feature>
<keyword evidence="3 5" id="KW-0863">Zinc-finger</keyword>
<dbReference type="AlphaFoldDB" id="A0A9P7ESS1"/>
<dbReference type="InterPro" id="IPR036236">
    <property type="entry name" value="Znf_C2H2_sf"/>
</dbReference>
<evidence type="ECO:0000256" key="1">
    <source>
        <dbReference type="ARBA" id="ARBA00022723"/>
    </source>
</evidence>
<protein>
    <recommendedName>
        <fullName evidence="7">C2H2-type domain-containing protein</fullName>
    </recommendedName>
</protein>
<reference evidence="8" key="1">
    <citation type="journal article" date="2020" name="New Phytol.">
        <title>Comparative genomics reveals dynamic genome evolution in host specialist ectomycorrhizal fungi.</title>
        <authorList>
            <person name="Lofgren L.A."/>
            <person name="Nguyen N.H."/>
            <person name="Vilgalys R."/>
            <person name="Ruytinx J."/>
            <person name="Liao H.L."/>
            <person name="Branco S."/>
            <person name="Kuo A."/>
            <person name="LaButti K."/>
            <person name="Lipzen A."/>
            <person name="Andreopoulos W."/>
            <person name="Pangilinan J."/>
            <person name="Riley R."/>
            <person name="Hundley H."/>
            <person name="Na H."/>
            <person name="Barry K."/>
            <person name="Grigoriev I.V."/>
            <person name="Stajich J.E."/>
            <person name="Kennedy P.G."/>
        </authorList>
    </citation>
    <scope>NUCLEOTIDE SEQUENCE</scope>
    <source>
        <strain evidence="8">FC423</strain>
    </source>
</reference>
<evidence type="ECO:0000256" key="6">
    <source>
        <dbReference type="SAM" id="MobiDB-lite"/>
    </source>
</evidence>
<keyword evidence="1" id="KW-0479">Metal-binding</keyword>
<gene>
    <name evidence="8" type="ORF">F5147DRAFT_68265</name>
</gene>
<organism evidence="8 9">
    <name type="scientific">Suillus discolor</name>
    <dbReference type="NCBI Taxonomy" id="1912936"/>
    <lineage>
        <taxon>Eukaryota</taxon>
        <taxon>Fungi</taxon>
        <taxon>Dikarya</taxon>
        <taxon>Basidiomycota</taxon>
        <taxon>Agaricomycotina</taxon>
        <taxon>Agaricomycetes</taxon>
        <taxon>Agaricomycetidae</taxon>
        <taxon>Boletales</taxon>
        <taxon>Suillineae</taxon>
        <taxon>Suillaceae</taxon>
        <taxon>Suillus</taxon>
    </lineage>
</organism>
<feature type="compositionally biased region" description="Low complexity" evidence="6">
    <location>
        <begin position="157"/>
        <end position="170"/>
    </location>
</feature>
<dbReference type="SUPFAM" id="SSF57667">
    <property type="entry name" value="beta-beta-alpha zinc fingers"/>
    <property type="match status" value="1"/>
</dbReference>
<dbReference type="FunFam" id="3.30.160.60:FF:000100">
    <property type="entry name" value="Zinc finger 45-like"/>
    <property type="match status" value="1"/>
</dbReference>
<dbReference type="EMBL" id="JABBWM010000135">
    <property type="protein sequence ID" value="KAG2087189.1"/>
    <property type="molecule type" value="Genomic_DNA"/>
</dbReference>
<accession>A0A9P7ESS1</accession>
<feature type="region of interest" description="Disordered" evidence="6">
    <location>
        <begin position="142"/>
        <end position="252"/>
    </location>
</feature>
<dbReference type="InterPro" id="IPR013087">
    <property type="entry name" value="Znf_C2H2_type"/>
</dbReference>
<comment type="caution">
    <text evidence="8">The sequence shown here is derived from an EMBL/GenBank/DDBJ whole genome shotgun (WGS) entry which is preliminary data.</text>
</comment>
<dbReference type="GO" id="GO:0000981">
    <property type="term" value="F:DNA-binding transcription factor activity, RNA polymerase II-specific"/>
    <property type="evidence" value="ECO:0007669"/>
    <property type="project" value="TreeGrafter"/>
</dbReference>
<name>A0A9P7ESS1_9AGAM</name>
<evidence type="ECO:0000313" key="8">
    <source>
        <dbReference type="EMBL" id="KAG2087189.1"/>
    </source>
</evidence>
<keyword evidence="9" id="KW-1185">Reference proteome</keyword>
<dbReference type="Proteomes" id="UP000823399">
    <property type="component" value="Unassembled WGS sequence"/>
</dbReference>
<sequence length="317" mass="35560">MSFTNNGPSRRVQVTSLPHIHIESPSGSEQIRRAPAHSHRLDTDSFPFTMYNNDLPFTSSSTLFQEGSESYNHQFSQLDDISPDDFLQLLNEPQQPQDMYCIEQYMSGPDLFPPSHDTFQVIPPSPPPQTMLQSTTDNMRLIPIYTPSPTSSYNTLSPSPSHESPSSPWSEITTPSSEGSVSPMIPHLSLSRRGSSASLRHHHSPSDSTFYLQPPAVGSRHVRSHSESSMTRPVASQAMLDANQRRRRHEATHRCDECGQTFTAVFSLKRHMQSHSGVRPFVCGVPGCSQAFFNQSDCKRHERSRKRHKGLPFSDSL</sequence>
<evidence type="ECO:0000256" key="5">
    <source>
        <dbReference type="PROSITE-ProRule" id="PRU00042"/>
    </source>
</evidence>
<evidence type="ECO:0000259" key="7">
    <source>
        <dbReference type="PROSITE" id="PS50157"/>
    </source>
</evidence>
<feature type="domain" description="C2H2-type" evidence="7">
    <location>
        <begin position="253"/>
        <end position="280"/>
    </location>
</feature>
<dbReference type="PROSITE" id="PS00028">
    <property type="entry name" value="ZINC_FINGER_C2H2_1"/>
    <property type="match status" value="1"/>
</dbReference>
<dbReference type="Gene3D" id="3.30.160.60">
    <property type="entry name" value="Classic Zinc Finger"/>
    <property type="match status" value="2"/>
</dbReference>
<dbReference type="PROSITE" id="PS50157">
    <property type="entry name" value="ZINC_FINGER_C2H2_2"/>
    <property type="match status" value="2"/>
</dbReference>
<feature type="domain" description="C2H2-type" evidence="7">
    <location>
        <begin position="281"/>
        <end position="310"/>
    </location>
</feature>
<dbReference type="GeneID" id="64698731"/>